<proteinExistence type="predicted"/>
<name>A0A0D2PAY2_HYPSF</name>
<reference evidence="3" key="1">
    <citation type="submission" date="2014-04" db="EMBL/GenBank/DDBJ databases">
        <title>Evolutionary Origins and Diversification of the Mycorrhizal Mutualists.</title>
        <authorList>
            <consortium name="DOE Joint Genome Institute"/>
            <consortium name="Mycorrhizal Genomics Consortium"/>
            <person name="Kohler A."/>
            <person name="Kuo A."/>
            <person name="Nagy L.G."/>
            <person name="Floudas D."/>
            <person name="Copeland A."/>
            <person name="Barry K.W."/>
            <person name="Cichocki N."/>
            <person name="Veneault-Fourrey C."/>
            <person name="LaButti K."/>
            <person name="Lindquist E.A."/>
            <person name="Lipzen A."/>
            <person name="Lundell T."/>
            <person name="Morin E."/>
            <person name="Murat C."/>
            <person name="Riley R."/>
            <person name="Ohm R."/>
            <person name="Sun H."/>
            <person name="Tunlid A."/>
            <person name="Henrissat B."/>
            <person name="Grigoriev I.V."/>
            <person name="Hibbett D.S."/>
            <person name="Martin F."/>
        </authorList>
    </citation>
    <scope>NUCLEOTIDE SEQUENCE [LARGE SCALE GENOMIC DNA]</scope>
    <source>
        <strain evidence="3">FD-334 SS-4</strain>
    </source>
</reference>
<dbReference type="Proteomes" id="UP000054270">
    <property type="component" value="Unassembled WGS sequence"/>
</dbReference>
<gene>
    <name evidence="2" type="ORF">HYPSUDRAFT_199440</name>
</gene>
<evidence type="ECO:0000256" key="1">
    <source>
        <dbReference type="SAM" id="MobiDB-lite"/>
    </source>
</evidence>
<dbReference type="AlphaFoldDB" id="A0A0D2PAY2"/>
<accession>A0A0D2PAY2</accession>
<evidence type="ECO:0000313" key="2">
    <source>
        <dbReference type="EMBL" id="KJA25716.1"/>
    </source>
</evidence>
<organism evidence="2 3">
    <name type="scientific">Hypholoma sublateritium (strain FD-334 SS-4)</name>
    <dbReference type="NCBI Taxonomy" id="945553"/>
    <lineage>
        <taxon>Eukaryota</taxon>
        <taxon>Fungi</taxon>
        <taxon>Dikarya</taxon>
        <taxon>Basidiomycota</taxon>
        <taxon>Agaricomycotina</taxon>
        <taxon>Agaricomycetes</taxon>
        <taxon>Agaricomycetidae</taxon>
        <taxon>Agaricales</taxon>
        <taxon>Agaricineae</taxon>
        <taxon>Strophariaceae</taxon>
        <taxon>Hypholoma</taxon>
    </lineage>
</organism>
<sequence length="208" mass="22345">MSLCIRPAQPRPLAGFPITSDDAPPPRRHPKTPLILGGVSPSSAPHLHASSDAPVRAARHGWPDTRHRAPAVVAALRCPLPDRRAGAHARGAGPELRGRWKYFYSALRRIAPTESIRVPQGVANSTGDAMSIRSQESVQTHLKIALAKRAGASGKGAKLGNDISFTDTMHALRAKKSKWAGNRPASDVRAVAEESATYSEYMPAYCFC</sequence>
<feature type="region of interest" description="Disordered" evidence="1">
    <location>
        <begin position="1"/>
        <end position="64"/>
    </location>
</feature>
<protein>
    <submittedName>
        <fullName evidence="2">Uncharacterized protein</fullName>
    </submittedName>
</protein>
<feature type="compositionally biased region" description="Low complexity" evidence="1">
    <location>
        <begin position="40"/>
        <end position="54"/>
    </location>
</feature>
<keyword evidence="3" id="KW-1185">Reference proteome</keyword>
<dbReference type="EMBL" id="KN817530">
    <property type="protein sequence ID" value="KJA25716.1"/>
    <property type="molecule type" value="Genomic_DNA"/>
</dbReference>
<evidence type="ECO:0000313" key="3">
    <source>
        <dbReference type="Proteomes" id="UP000054270"/>
    </source>
</evidence>